<dbReference type="Pfam" id="PF00383">
    <property type="entry name" value="dCMP_cyt_deam_1"/>
    <property type="match status" value="1"/>
</dbReference>
<feature type="binding site" evidence="8">
    <location>
        <position position="64"/>
    </location>
    <ligand>
        <name>Zn(2+)</name>
        <dbReference type="ChEBI" id="CHEBI:29105"/>
        <note>catalytic</note>
    </ligand>
</feature>
<evidence type="ECO:0000313" key="10">
    <source>
        <dbReference type="EMBL" id="MEX0468249.1"/>
    </source>
</evidence>
<dbReference type="CDD" id="cd01285">
    <property type="entry name" value="nucleoside_deaminase"/>
    <property type="match status" value="1"/>
</dbReference>
<dbReference type="PANTHER" id="PTHR11079:SF202">
    <property type="entry name" value="TRNA-SPECIFIC ADENOSINE DEAMINASE"/>
    <property type="match status" value="1"/>
</dbReference>
<dbReference type="HAMAP" id="MF_00972">
    <property type="entry name" value="tRNA_aden_deaminase"/>
    <property type="match status" value="1"/>
</dbReference>
<proteinExistence type="inferred from homology"/>
<evidence type="ECO:0000256" key="4">
    <source>
        <dbReference type="ARBA" id="ARBA00022723"/>
    </source>
</evidence>
<dbReference type="RefSeq" id="WP_367958250.1">
    <property type="nucleotide sequence ID" value="NZ_JBAKFK010000001.1"/>
</dbReference>
<accession>A0ABV3TC46</accession>
<protein>
    <recommendedName>
        <fullName evidence="8">tRNA-specific adenosine deaminase</fullName>
        <ecNumber evidence="8">3.5.4.33</ecNumber>
    </recommendedName>
</protein>
<organism evidence="10 11">
    <name type="scientific">Spiribacter pallidus</name>
    <dbReference type="NCBI Taxonomy" id="1987936"/>
    <lineage>
        <taxon>Bacteria</taxon>
        <taxon>Pseudomonadati</taxon>
        <taxon>Pseudomonadota</taxon>
        <taxon>Gammaproteobacteria</taxon>
        <taxon>Chromatiales</taxon>
        <taxon>Ectothiorhodospiraceae</taxon>
        <taxon>Spiribacter</taxon>
    </lineage>
</organism>
<comment type="similarity">
    <text evidence="1">Belongs to the cytidine and deoxycytidylate deaminase family. ADAT2 subfamily.</text>
</comment>
<comment type="cofactor">
    <cofactor evidence="8">
        <name>Zn(2+)</name>
        <dbReference type="ChEBI" id="CHEBI:29105"/>
    </cofactor>
    <text evidence="8">Binds 1 zinc ion per subunit.</text>
</comment>
<feature type="binding site" evidence="8">
    <location>
        <position position="97"/>
    </location>
    <ligand>
        <name>Zn(2+)</name>
        <dbReference type="ChEBI" id="CHEBI:29105"/>
        <note>catalytic</note>
    </ligand>
</feature>
<sequence>MANTGQTQVTRAAEDQRFMGQAIALAEQAAAAGEVPVGALLVKHGEVVAQGANRPRGSHDPTAHAEMVALRAAGWALGAYRLPGTTLYVTLEPCPMCLGAMIHARIGRLVYGADDPKTGACGGAMHLHEHPSHNHDLSITGGVEAARCGSLLRAFFQSRRG</sequence>
<keyword evidence="3 8" id="KW-0819">tRNA processing</keyword>
<dbReference type="Gene3D" id="3.40.140.10">
    <property type="entry name" value="Cytidine Deaminase, domain 2"/>
    <property type="match status" value="1"/>
</dbReference>
<evidence type="ECO:0000256" key="2">
    <source>
        <dbReference type="ARBA" id="ARBA00011738"/>
    </source>
</evidence>
<comment type="caution">
    <text evidence="10">The sequence shown here is derived from an EMBL/GenBank/DDBJ whole genome shotgun (WGS) entry which is preliminary data.</text>
</comment>
<comment type="function">
    <text evidence="8">Catalyzes the deamination of adenosine to inosine at the wobble position 34 of tRNA(Arg2).</text>
</comment>
<reference evidence="10 11" key="1">
    <citation type="submission" date="2024-02" db="EMBL/GenBank/DDBJ databases">
        <title>New especies of Spiribacter isolated from saline water.</title>
        <authorList>
            <person name="Leon M.J."/>
            <person name="De La Haba R."/>
            <person name="Sanchez-Porro C."/>
            <person name="Ventosa A."/>
        </authorList>
    </citation>
    <scope>NUCLEOTIDE SEQUENCE [LARGE SCALE GENOMIC DNA]</scope>
    <source>
        <strain evidence="11">ag22IC6-390</strain>
    </source>
</reference>
<keyword evidence="4 8" id="KW-0479">Metal-binding</keyword>
<dbReference type="InterPro" id="IPR016192">
    <property type="entry name" value="APOBEC/CMP_deaminase_Zn-bd"/>
</dbReference>
<dbReference type="Proteomes" id="UP001556709">
    <property type="component" value="Unassembled WGS sequence"/>
</dbReference>
<feature type="active site" description="Proton donor" evidence="8">
    <location>
        <position position="66"/>
    </location>
</feature>
<feature type="domain" description="CMP/dCMP-type deaminase" evidence="9">
    <location>
        <begin position="13"/>
        <end position="140"/>
    </location>
</feature>
<dbReference type="EMBL" id="JBAKFM010000001">
    <property type="protein sequence ID" value="MEX0468249.1"/>
    <property type="molecule type" value="Genomic_DNA"/>
</dbReference>
<evidence type="ECO:0000256" key="7">
    <source>
        <dbReference type="ARBA" id="ARBA00048045"/>
    </source>
</evidence>
<feature type="binding site" evidence="8">
    <location>
        <position position="94"/>
    </location>
    <ligand>
        <name>Zn(2+)</name>
        <dbReference type="ChEBI" id="CHEBI:29105"/>
        <note>catalytic</note>
    </ligand>
</feature>
<dbReference type="InterPro" id="IPR028883">
    <property type="entry name" value="tRNA_aden_deaminase"/>
</dbReference>
<evidence type="ECO:0000256" key="8">
    <source>
        <dbReference type="HAMAP-Rule" id="MF_00972"/>
    </source>
</evidence>
<dbReference type="EC" id="3.5.4.33" evidence="8"/>
<dbReference type="NCBIfam" id="NF008113">
    <property type="entry name" value="PRK10860.1"/>
    <property type="match status" value="1"/>
</dbReference>
<evidence type="ECO:0000259" key="9">
    <source>
        <dbReference type="PROSITE" id="PS51747"/>
    </source>
</evidence>
<dbReference type="PROSITE" id="PS00903">
    <property type="entry name" value="CYT_DCMP_DEAMINASES_1"/>
    <property type="match status" value="1"/>
</dbReference>
<gene>
    <name evidence="8 10" type="primary">tadA</name>
    <name evidence="10" type="ORF">V6X73_00665</name>
</gene>
<dbReference type="GO" id="GO:0052717">
    <property type="term" value="F:tRNA-specific adenosine-34 deaminase activity"/>
    <property type="evidence" value="ECO:0007669"/>
    <property type="project" value="UniProtKB-EC"/>
</dbReference>
<keyword evidence="6 8" id="KW-0862">Zinc</keyword>
<dbReference type="InterPro" id="IPR016193">
    <property type="entry name" value="Cytidine_deaminase-like"/>
</dbReference>
<comment type="catalytic activity">
    <reaction evidence="7 8">
        <text>adenosine(34) in tRNA + H2O + H(+) = inosine(34) in tRNA + NH4(+)</text>
        <dbReference type="Rhea" id="RHEA:43168"/>
        <dbReference type="Rhea" id="RHEA-COMP:10373"/>
        <dbReference type="Rhea" id="RHEA-COMP:10374"/>
        <dbReference type="ChEBI" id="CHEBI:15377"/>
        <dbReference type="ChEBI" id="CHEBI:15378"/>
        <dbReference type="ChEBI" id="CHEBI:28938"/>
        <dbReference type="ChEBI" id="CHEBI:74411"/>
        <dbReference type="ChEBI" id="CHEBI:82852"/>
        <dbReference type="EC" id="3.5.4.33"/>
    </reaction>
</comment>
<dbReference type="InterPro" id="IPR002125">
    <property type="entry name" value="CMP_dCMP_dom"/>
</dbReference>
<dbReference type="SUPFAM" id="SSF53927">
    <property type="entry name" value="Cytidine deaminase-like"/>
    <property type="match status" value="1"/>
</dbReference>
<evidence type="ECO:0000256" key="3">
    <source>
        <dbReference type="ARBA" id="ARBA00022694"/>
    </source>
</evidence>
<keyword evidence="5 8" id="KW-0378">Hydrolase</keyword>
<dbReference type="PROSITE" id="PS51747">
    <property type="entry name" value="CYT_DCMP_DEAMINASES_2"/>
    <property type="match status" value="1"/>
</dbReference>
<evidence type="ECO:0000256" key="6">
    <source>
        <dbReference type="ARBA" id="ARBA00022833"/>
    </source>
</evidence>
<comment type="subunit">
    <text evidence="2 8">Homodimer.</text>
</comment>
<keyword evidence="11" id="KW-1185">Reference proteome</keyword>
<name>A0ABV3TC46_9GAMM</name>
<evidence type="ECO:0000256" key="1">
    <source>
        <dbReference type="ARBA" id="ARBA00010669"/>
    </source>
</evidence>
<evidence type="ECO:0000256" key="5">
    <source>
        <dbReference type="ARBA" id="ARBA00022801"/>
    </source>
</evidence>
<evidence type="ECO:0000313" key="11">
    <source>
        <dbReference type="Proteomes" id="UP001556709"/>
    </source>
</evidence>
<dbReference type="PANTHER" id="PTHR11079">
    <property type="entry name" value="CYTOSINE DEAMINASE FAMILY MEMBER"/>
    <property type="match status" value="1"/>
</dbReference>